<dbReference type="InterPro" id="IPR050109">
    <property type="entry name" value="HTH-type_TetR-like_transc_reg"/>
</dbReference>
<name>A0ABX1F9U8_9PSEU</name>
<dbReference type="InterPro" id="IPR001647">
    <property type="entry name" value="HTH_TetR"/>
</dbReference>
<dbReference type="Proteomes" id="UP001515943">
    <property type="component" value="Unassembled WGS sequence"/>
</dbReference>
<dbReference type="Pfam" id="PF00440">
    <property type="entry name" value="TetR_N"/>
    <property type="match status" value="1"/>
</dbReference>
<dbReference type="SUPFAM" id="SSF46689">
    <property type="entry name" value="Homeodomain-like"/>
    <property type="match status" value="1"/>
</dbReference>
<comment type="caution">
    <text evidence="5">The sequence shown here is derived from an EMBL/GenBank/DDBJ whole genome shotgun (WGS) entry which is preliminary data.</text>
</comment>
<gene>
    <name evidence="5" type="ORF">FXN61_02020</name>
</gene>
<dbReference type="PRINTS" id="PR00455">
    <property type="entry name" value="HTHTETR"/>
</dbReference>
<feature type="DNA-binding region" description="H-T-H motif" evidence="2">
    <location>
        <begin position="139"/>
        <end position="158"/>
    </location>
</feature>
<sequence length="293" mass="31290">MRDLRGSAVRVDRGGGATCGEHGQVGDDPLDAGAPHQRHAVALAQPLGPEPERLLGHTFLQLSPRQRDPAAVVAVPHRLGVGRAGNTVAQQAGNRQRHCSPFSGASLQSGTLTLVADRRKSLLDAALALVEEGGLDAVTIAALTERSGMSNGSIYHHFGSRAGVFAQLYADSYARCVAAMLPALNSRPACDTVRALTLHYLDWVMANPSRARFLYAAPGHADPSVKQAEFAPVLAWFLDRMASGELRPIPPWALEPVVMGPAHESVRRFLLGVFDLAEAREIIADAVWAVLKP</sequence>
<keyword evidence="1 2" id="KW-0238">DNA-binding</keyword>
<dbReference type="PANTHER" id="PTHR30055:SF187">
    <property type="entry name" value="TRANSCRIPTIONAL REGULATORY PROTEIN"/>
    <property type="match status" value="1"/>
</dbReference>
<evidence type="ECO:0000256" key="1">
    <source>
        <dbReference type="ARBA" id="ARBA00023125"/>
    </source>
</evidence>
<dbReference type="SUPFAM" id="SSF48498">
    <property type="entry name" value="Tetracyclin repressor-like, C-terminal domain"/>
    <property type="match status" value="1"/>
</dbReference>
<evidence type="ECO:0000256" key="3">
    <source>
        <dbReference type="SAM" id="MobiDB-lite"/>
    </source>
</evidence>
<protein>
    <submittedName>
        <fullName evidence="5">TetR/AcrR family transcriptional regulator</fullName>
    </submittedName>
</protein>
<keyword evidence="6" id="KW-1185">Reference proteome</keyword>
<dbReference type="InterPro" id="IPR009057">
    <property type="entry name" value="Homeodomain-like_sf"/>
</dbReference>
<dbReference type="PANTHER" id="PTHR30055">
    <property type="entry name" value="HTH-TYPE TRANSCRIPTIONAL REGULATOR RUTR"/>
    <property type="match status" value="1"/>
</dbReference>
<dbReference type="InterPro" id="IPR036271">
    <property type="entry name" value="Tet_transcr_reg_TetR-rel_C_sf"/>
</dbReference>
<proteinExistence type="predicted"/>
<evidence type="ECO:0000313" key="5">
    <source>
        <dbReference type="EMBL" id="NKE55665.1"/>
    </source>
</evidence>
<dbReference type="PROSITE" id="PS50977">
    <property type="entry name" value="HTH_TETR_2"/>
    <property type="match status" value="1"/>
</dbReference>
<reference evidence="5 6" key="1">
    <citation type="submission" date="2019-08" db="EMBL/GenBank/DDBJ databases">
        <title>Lentzea from Indian Himalayas.</title>
        <authorList>
            <person name="Mandal S."/>
            <person name="Mallick Gupta A."/>
            <person name="Maiti P.K."/>
            <person name="Sarkar J."/>
            <person name="Mandal S."/>
        </authorList>
    </citation>
    <scope>NUCLEOTIDE SEQUENCE [LARGE SCALE GENOMIC DNA]</scope>
    <source>
        <strain evidence="5 6">PSKA42</strain>
    </source>
</reference>
<dbReference type="EMBL" id="VSRL01000004">
    <property type="protein sequence ID" value="NKE55665.1"/>
    <property type="molecule type" value="Genomic_DNA"/>
</dbReference>
<feature type="domain" description="HTH tetR-type" evidence="4">
    <location>
        <begin position="116"/>
        <end position="176"/>
    </location>
</feature>
<feature type="region of interest" description="Disordered" evidence="3">
    <location>
        <begin position="1"/>
        <end position="26"/>
    </location>
</feature>
<evidence type="ECO:0000259" key="4">
    <source>
        <dbReference type="PROSITE" id="PS50977"/>
    </source>
</evidence>
<accession>A0ABX1F9U8</accession>
<organism evidence="5 6">
    <name type="scientific">Lentzea indica</name>
    <dbReference type="NCBI Taxonomy" id="2604800"/>
    <lineage>
        <taxon>Bacteria</taxon>
        <taxon>Bacillati</taxon>
        <taxon>Actinomycetota</taxon>
        <taxon>Actinomycetes</taxon>
        <taxon>Pseudonocardiales</taxon>
        <taxon>Pseudonocardiaceae</taxon>
        <taxon>Lentzea</taxon>
    </lineage>
</organism>
<dbReference type="Gene3D" id="1.10.357.10">
    <property type="entry name" value="Tetracycline Repressor, domain 2"/>
    <property type="match status" value="1"/>
</dbReference>
<feature type="compositionally biased region" description="Basic and acidic residues" evidence="3">
    <location>
        <begin position="1"/>
        <end position="13"/>
    </location>
</feature>
<evidence type="ECO:0000256" key="2">
    <source>
        <dbReference type="PROSITE-ProRule" id="PRU00335"/>
    </source>
</evidence>
<evidence type="ECO:0000313" key="6">
    <source>
        <dbReference type="Proteomes" id="UP001515943"/>
    </source>
</evidence>